<organism evidence="2">
    <name type="scientific">Thermogemmatispora argillosa</name>
    <dbReference type="NCBI Taxonomy" id="2045280"/>
    <lineage>
        <taxon>Bacteria</taxon>
        <taxon>Bacillati</taxon>
        <taxon>Chloroflexota</taxon>
        <taxon>Ktedonobacteria</taxon>
        <taxon>Thermogemmatisporales</taxon>
        <taxon>Thermogemmatisporaceae</taxon>
        <taxon>Thermogemmatispora</taxon>
    </lineage>
</organism>
<feature type="compositionally biased region" description="Basic and acidic residues" evidence="1">
    <location>
        <begin position="152"/>
        <end position="162"/>
    </location>
</feature>
<protein>
    <submittedName>
        <fullName evidence="2">Uncharacterized protein</fullName>
    </submittedName>
</protein>
<feature type="region of interest" description="Disordered" evidence="1">
    <location>
        <begin position="140"/>
        <end position="168"/>
    </location>
</feature>
<name>A0A455T528_9CHLR</name>
<dbReference type="AlphaFoldDB" id="A0A455T528"/>
<sequence>MQESTLRRLLEAQQPRLSYTLLGPEEILTSEWGRRLLLFLATSTEYWTLRVRPNPASSLVVCWEHNSCLPCPTLSLREGYCYAAYELPKWFSLEGKLTRKSAPVFRGALLAGLQEAYQRLSTLPRSTRRRYERAVQTMLSGRGRPRRCPKMWSEESHKRAEVESSGQK</sequence>
<gene>
    <name evidence="2" type="ORF">KTA_33570</name>
</gene>
<dbReference type="EMBL" id="AP019377">
    <property type="protein sequence ID" value="BBH95158.1"/>
    <property type="molecule type" value="Genomic_DNA"/>
</dbReference>
<proteinExistence type="predicted"/>
<evidence type="ECO:0000313" key="2">
    <source>
        <dbReference type="EMBL" id="BBH95158.1"/>
    </source>
</evidence>
<evidence type="ECO:0000256" key="1">
    <source>
        <dbReference type="SAM" id="MobiDB-lite"/>
    </source>
</evidence>
<reference evidence="2" key="1">
    <citation type="submission" date="2018-12" db="EMBL/GenBank/DDBJ databases">
        <title>Novel natural products biosynthetic potential of the class Ktedonobacteria.</title>
        <authorList>
            <person name="Zheng Y."/>
            <person name="Saitou A."/>
            <person name="Wang C.M."/>
            <person name="Toyoda A."/>
            <person name="Minakuchi Y."/>
            <person name="Sekiguchi Y."/>
            <person name="Ueda K."/>
            <person name="Takano H."/>
            <person name="Sakai Y."/>
            <person name="Yokota A."/>
            <person name="Yabe S."/>
        </authorList>
    </citation>
    <scope>NUCLEOTIDE SEQUENCE</scope>
    <source>
        <strain evidence="2">A3-2</strain>
    </source>
</reference>
<accession>A0A455T528</accession>